<dbReference type="InterPro" id="IPR045089">
    <property type="entry name" value="PGGT1B-like"/>
</dbReference>
<dbReference type="InterPro" id="IPR001330">
    <property type="entry name" value="Prenyltrans"/>
</dbReference>
<evidence type="ECO:0000313" key="13">
    <source>
        <dbReference type="Proteomes" id="UP000095284"/>
    </source>
</evidence>
<evidence type="ECO:0000313" key="15">
    <source>
        <dbReference type="WBParaSite" id="BXY_1439100.1"/>
    </source>
</evidence>
<comment type="subunit">
    <text evidence="2">Heterodimer of an alpha and a beta subunit.</text>
</comment>
<dbReference type="Pfam" id="PF00432">
    <property type="entry name" value="Prenyltrans"/>
    <property type="match status" value="1"/>
</dbReference>
<dbReference type="Proteomes" id="UP000659654">
    <property type="component" value="Unassembled WGS sequence"/>
</dbReference>
<evidence type="ECO:0000256" key="5">
    <source>
        <dbReference type="ARBA" id="ARBA00022723"/>
    </source>
</evidence>
<evidence type="ECO:0000313" key="11">
    <source>
        <dbReference type="EMBL" id="CAD5234558.1"/>
    </source>
</evidence>
<evidence type="ECO:0000256" key="1">
    <source>
        <dbReference type="ARBA" id="ARBA00010497"/>
    </source>
</evidence>
<keyword evidence="14" id="KW-1185">Reference proteome</keyword>
<dbReference type="InterPro" id="IPR026873">
    <property type="entry name" value="Ptb1"/>
</dbReference>
<dbReference type="PANTHER" id="PTHR11774">
    <property type="entry name" value="GERANYLGERANYL TRANSFERASE TYPE BETA SUBUNIT"/>
    <property type="match status" value="1"/>
</dbReference>
<comment type="catalytic activity">
    <reaction evidence="8 9">
        <text>geranylgeranyl diphosphate + L-cysteinyl-[protein] = S-geranylgeranyl-L-cysteinyl-[protein] + diphosphate</text>
        <dbReference type="Rhea" id="RHEA:21240"/>
        <dbReference type="Rhea" id="RHEA-COMP:10131"/>
        <dbReference type="Rhea" id="RHEA-COMP:11537"/>
        <dbReference type="ChEBI" id="CHEBI:29950"/>
        <dbReference type="ChEBI" id="CHEBI:33019"/>
        <dbReference type="ChEBI" id="CHEBI:57533"/>
        <dbReference type="ChEBI" id="CHEBI:86021"/>
        <dbReference type="EC" id="2.5.1.60"/>
    </reaction>
</comment>
<dbReference type="CDD" id="cd02894">
    <property type="entry name" value="GGTase-II"/>
    <property type="match status" value="1"/>
</dbReference>
<protein>
    <recommendedName>
        <fullName evidence="9">Geranylgeranyl transferase type-2 subunit beta</fullName>
        <ecNumber evidence="9">2.5.1.60</ecNumber>
    </recommendedName>
</protein>
<evidence type="ECO:0000313" key="14">
    <source>
        <dbReference type="Proteomes" id="UP000659654"/>
    </source>
</evidence>
<dbReference type="GO" id="GO:0046872">
    <property type="term" value="F:metal ion binding"/>
    <property type="evidence" value="ECO:0007669"/>
    <property type="project" value="UniProtKB-KW"/>
</dbReference>
<dbReference type="PANTHER" id="PTHR11774:SF11">
    <property type="entry name" value="GERANYLGERANYL TRANSFERASE TYPE-2 SUBUNIT BETA"/>
    <property type="match status" value="1"/>
</dbReference>
<evidence type="ECO:0000259" key="10">
    <source>
        <dbReference type="Pfam" id="PF00432"/>
    </source>
</evidence>
<dbReference type="GO" id="GO:0005968">
    <property type="term" value="C:Rab-protein geranylgeranyltransferase complex"/>
    <property type="evidence" value="ECO:0007669"/>
    <property type="project" value="UniProtKB-UniRule"/>
</dbReference>
<proteinExistence type="inferred from homology"/>
<feature type="domain" description="Prenyltransferase alpha-alpha toroid" evidence="10">
    <location>
        <begin position="41"/>
        <end position="342"/>
    </location>
</feature>
<accession>A0A1I7SMV5</accession>
<evidence type="ECO:0000256" key="4">
    <source>
        <dbReference type="ARBA" id="ARBA00022679"/>
    </source>
</evidence>
<evidence type="ECO:0000256" key="3">
    <source>
        <dbReference type="ARBA" id="ARBA00022602"/>
    </source>
</evidence>
<reference evidence="15" key="1">
    <citation type="submission" date="2016-11" db="UniProtKB">
        <authorList>
            <consortium name="WormBaseParasite"/>
        </authorList>
    </citation>
    <scope>IDENTIFICATION</scope>
</reference>
<gene>
    <name evidence="11" type="ORF">BXYJ_LOCUS14649</name>
</gene>
<evidence type="ECO:0000256" key="2">
    <source>
        <dbReference type="ARBA" id="ARBA00011355"/>
    </source>
</evidence>
<evidence type="ECO:0000256" key="8">
    <source>
        <dbReference type="ARBA" id="ARBA00047658"/>
    </source>
</evidence>
<dbReference type="Proteomes" id="UP000582659">
    <property type="component" value="Unassembled WGS sequence"/>
</dbReference>
<keyword evidence="4 9" id="KW-0808">Transferase</keyword>
<dbReference type="Gene3D" id="1.50.10.20">
    <property type="match status" value="1"/>
</dbReference>
<dbReference type="EMBL" id="CAJFCV020000006">
    <property type="protein sequence ID" value="CAG9130405.1"/>
    <property type="molecule type" value="Genomic_DNA"/>
</dbReference>
<evidence type="ECO:0000256" key="7">
    <source>
        <dbReference type="ARBA" id="ARBA00022833"/>
    </source>
</evidence>
<dbReference type="SMR" id="A0A1I7SMV5"/>
<dbReference type="Proteomes" id="UP000095284">
    <property type="component" value="Unplaced"/>
</dbReference>
<dbReference type="FunFam" id="1.50.10.20:FF:000012">
    <property type="entry name" value="Geranylgeranyl transferase type-2 subunit beta"/>
    <property type="match status" value="1"/>
</dbReference>
<comment type="function">
    <text evidence="9">Catalyzes the transfer of a geranylgeranyl moiety from geranylgeranyl diphosphate to both cysteines of proteins with the C-terminal sequence -XXCC, -XCXC and -CCXX.</text>
</comment>
<keyword evidence="6" id="KW-0677">Repeat</keyword>
<name>A0A1I7SMV5_BURXY</name>
<dbReference type="SUPFAM" id="SSF48239">
    <property type="entry name" value="Terpenoid cyclases/Protein prenyltransferases"/>
    <property type="match status" value="1"/>
</dbReference>
<keyword evidence="7 9" id="KW-0862">Zinc</keyword>
<dbReference type="GO" id="GO:0072657">
    <property type="term" value="P:protein localization to membrane"/>
    <property type="evidence" value="ECO:0007669"/>
    <property type="project" value="UniProtKB-ARBA"/>
</dbReference>
<evidence type="ECO:0000256" key="9">
    <source>
        <dbReference type="RuleBase" id="RU365076"/>
    </source>
</evidence>
<comment type="cofactor">
    <cofactor evidence="9">
        <name>Zn(2+)</name>
        <dbReference type="ChEBI" id="CHEBI:29105"/>
    </cofactor>
    <text evidence="9">Binds 1 zinc ion per subunit.</text>
</comment>
<dbReference type="EC" id="2.5.1.60" evidence="9"/>
<comment type="similarity">
    <text evidence="1 9">Belongs to the protein prenyltransferase subunit beta family.</text>
</comment>
<dbReference type="InterPro" id="IPR008930">
    <property type="entry name" value="Terpenoid_cyclase/PrenylTrfase"/>
</dbReference>
<dbReference type="AlphaFoldDB" id="A0A1I7SMV5"/>
<dbReference type="GO" id="GO:0004663">
    <property type="term" value="F:Rab geranylgeranyltransferase activity"/>
    <property type="evidence" value="ECO:0007669"/>
    <property type="project" value="UniProtKB-UniRule"/>
</dbReference>
<evidence type="ECO:0000313" key="12">
    <source>
        <dbReference type="EMBL" id="CAG9130405.1"/>
    </source>
</evidence>
<dbReference type="WBParaSite" id="BXY_1439100.1">
    <property type="protein sequence ID" value="BXY_1439100.1"/>
    <property type="gene ID" value="BXY_1439100"/>
</dbReference>
<evidence type="ECO:0000256" key="6">
    <source>
        <dbReference type="ARBA" id="ARBA00022737"/>
    </source>
</evidence>
<keyword evidence="3 9" id="KW-0637">Prenyltransferase</keyword>
<sequence>MVTTDDLFEVFGDGRGSQGLSCIWNIARRDVEVPLNSPKELLLDKHVQFIVKSGENTESYEYIVTEYLRVSGIYWCVASLDIANKMDEQDPKHVENIISIITESKNLDGGYGASKGHDSQVLHTLCALQVLTILKRTDIIHKDSIVQFIKNLQNEDGSFRGEIRSKEIDTRFTFCALLCLYLIDRLAEVDVNKAVHFIVSCYNFDGGFGRRPGSESHSGQVYCCVGTLALTGCLEYINIDRTAQWLADRQCPSGGLCGRPEKLPDVCYSWWVVASLAILGRLHYIDKADLTRFILAAQDDETGGIADRPGDMPDPFHTVFGLAGLSLLGHPDLETVDPILCMTRRSLGSLSFI</sequence>
<reference evidence="12" key="2">
    <citation type="submission" date="2020-08" db="EMBL/GenBank/DDBJ databases">
        <authorList>
            <person name="Kikuchi T."/>
        </authorList>
    </citation>
    <scope>NUCLEOTIDE SEQUENCE</scope>
    <source>
        <strain evidence="11">Ka4C1</strain>
    </source>
</reference>
<organism evidence="13 15">
    <name type="scientific">Bursaphelenchus xylophilus</name>
    <name type="common">Pinewood nematode worm</name>
    <name type="synonym">Aphelenchoides xylophilus</name>
    <dbReference type="NCBI Taxonomy" id="6326"/>
    <lineage>
        <taxon>Eukaryota</taxon>
        <taxon>Metazoa</taxon>
        <taxon>Ecdysozoa</taxon>
        <taxon>Nematoda</taxon>
        <taxon>Chromadorea</taxon>
        <taxon>Rhabditida</taxon>
        <taxon>Tylenchina</taxon>
        <taxon>Tylenchomorpha</taxon>
        <taxon>Aphelenchoidea</taxon>
        <taxon>Aphelenchoididae</taxon>
        <taxon>Bursaphelenchus</taxon>
    </lineage>
</organism>
<dbReference type="OrthoDB" id="5428259at2759"/>
<keyword evidence="5 9" id="KW-0479">Metal-binding</keyword>
<dbReference type="EMBL" id="CAJFDI010000006">
    <property type="protein sequence ID" value="CAD5234558.1"/>
    <property type="molecule type" value="Genomic_DNA"/>
</dbReference>